<dbReference type="Gene3D" id="3.30.1340.30">
    <property type="match status" value="1"/>
</dbReference>
<organism evidence="2 3">
    <name type="scientific">Sphingobacterium kitahiroshimense</name>
    <dbReference type="NCBI Taxonomy" id="470446"/>
    <lineage>
        <taxon>Bacteria</taxon>
        <taxon>Pseudomonadati</taxon>
        <taxon>Bacteroidota</taxon>
        <taxon>Sphingobacteriia</taxon>
        <taxon>Sphingobacteriales</taxon>
        <taxon>Sphingobacteriaceae</taxon>
        <taxon>Sphingobacterium</taxon>
    </lineage>
</organism>
<evidence type="ECO:0000313" key="2">
    <source>
        <dbReference type="EMBL" id="MEN5375698.1"/>
    </source>
</evidence>
<proteinExistence type="predicted"/>
<dbReference type="RefSeq" id="WP_021189751.1">
    <property type="nucleotide sequence ID" value="NZ_JAOQNK010000001.1"/>
</dbReference>
<keyword evidence="3" id="KW-1185">Reference proteome</keyword>
<gene>
    <name evidence="2" type="ORF">ABE541_00310</name>
</gene>
<dbReference type="Pfam" id="PF04972">
    <property type="entry name" value="BON"/>
    <property type="match status" value="1"/>
</dbReference>
<dbReference type="EMBL" id="JBDJNQ010000001">
    <property type="protein sequence ID" value="MEN5375698.1"/>
    <property type="molecule type" value="Genomic_DNA"/>
</dbReference>
<evidence type="ECO:0000259" key="1">
    <source>
        <dbReference type="Pfam" id="PF04972"/>
    </source>
</evidence>
<reference evidence="2 3" key="1">
    <citation type="submission" date="2024-04" db="EMBL/GenBank/DDBJ databases">
        <title>WGS of bacteria from Torrens River.</title>
        <authorList>
            <person name="Wyrsch E.R."/>
            <person name="Drigo B."/>
        </authorList>
    </citation>
    <scope>NUCLEOTIDE SEQUENCE [LARGE SCALE GENOMIC DNA]</scope>
    <source>
        <strain evidence="2 3">TWI391</strain>
    </source>
</reference>
<accession>A0ABV0BNX7</accession>
<dbReference type="InterPro" id="IPR007055">
    <property type="entry name" value="BON_dom"/>
</dbReference>
<protein>
    <submittedName>
        <fullName evidence="2">BON domain-containing protein</fullName>
    </submittedName>
</protein>
<name>A0ABV0BNX7_9SPHI</name>
<sequence length="164" mass="17261">MELKRVFPMLMMAGTLAVAMPSCKSKVSDADLKAKVETVITSHQGITTSVKDGVVTLEGFASSDAEKAQIETDVKAADKSIKSVVNNIIVQAVPPAEISVNTVDESLAKGIVDATKDFPTVQATVKDGVISVTGTIEKAKLVTLKQALDNLHPKKVDLSAVVTK</sequence>
<dbReference type="Proteomes" id="UP001409291">
    <property type="component" value="Unassembled WGS sequence"/>
</dbReference>
<feature type="domain" description="BON" evidence="1">
    <location>
        <begin position="28"/>
        <end position="91"/>
    </location>
</feature>
<evidence type="ECO:0000313" key="3">
    <source>
        <dbReference type="Proteomes" id="UP001409291"/>
    </source>
</evidence>
<comment type="caution">
    <text evidence="2">The sequence shown here is derived from an EMBL/GenBank/DDBJ whole genome shotgun (WGS) entry which is preliminary data.</text>
</comment>